<accession>A0A6C0HGZ4</accession>
<dbReference type="AlphaFoldDB" id="A0A6C0HGZ4"/>
<reference evidence="1" key="1">
    <citation type="journal article" date="2020" name="Nature">
        <title>Giant virus diversity and host interactions through global metagenomics.</title>
        <authorList>
            <person name="Schulz F."/>
            <person name="Roux S."/>
            <person name="Paez-Espino D."/>
            <person name="Jungbluth S."/>
            <person name="Walsh D.A."/>
            <person name="Denef V.J."/>
            <person name="McMahon K.D."/>
            <person name="Konstantinidis K.T."/>
            <person name="Eloe-Fadrosh E.A."/>
            <person name="Kyrpides N.C."/>
            <person name="Woyke T."/>
        </authorList>
    </citation>
    <scope>NUCLEOTIDE SEQUENCE</scope>
    <source>
        <strain evidence="1">GVMAG-M-3300023184-101</strain>
    </source>
</reference>
<dbReference type="EMBL" id="MN739951">
    <property type="protein sequence ID" value="QHT79677.1"/>
    <property type="molecule type" value="Genomic_DNA"/>
</dbReference>
<organism evidence="1">
    <name type="scientific">viral metagenome</name>
    <dbReference type="NCBI Taxonomy" id="1070528"/>
    <lineage>
        <taxon>unclassified sequences</taxon>
        <taxon>metagenomes</taxon>
        <taxon>organismal metagenomes</taxon>
    </lineage>
</organism>
<evidence type="ECO:0000313" key="1">
    <source>
        <dbReference type="EMBL" id="QHT79677.1"/>
    </source>
</evidence>
<sequence>MVLFDITKFYKYIPYLIMMGGLTILYDKYKLHQQDEEKVESYDMVQKYLLNDSSLATNKPILWIHNTYDFNARDWQSFYSRNSTDLNQPYLMMVIKSIVDKNGADCNICLIDDESFPKLIPDWAIDLNLVADPVKTKIRQLALSKLLLTYGGFLVPSSFICFKPLKPIFEKATEGDKMFVGELIDRNSTSQYVDFFANTKIMGCLKGCDTMLQYSSYLETIISTDYTSESDFLGAYGRWCNEQVIHGKMNMLPAALLGAKDSRGAVIGIERLMGNSFVELSKSAIGLYIPADELLKRTHYQWFARMSVKQALASDTMIGKYLVGNQ</sequence>
<protein>
    <submittedName>
        <fullName evidence="1">Uncharacterized protein</fullName>
    </submittedName>
</protein>
<name>A0A6C0HGZ4_9ZZZZ</name>
<proteinExistence type="predicted"/>